<dbReference type="EMBL" id="CP000089">
    <property type="protein sequence ID" value="AAZ47131.1"/>
    <property type="molecule type" value="Genomic_DNA"/>
</dbReference>
<gene>
    <name evidence="10" type="ordered locus">Daro_2395</name>
</gene>
<feature type="transmembrane region" description="Helical" evidence="7">
    <location>
        <begin position="269"/>
        <end position="291"/>
    </location>
</feature>
<evidence type="ECO:0008006" key="11">
    <source>
        <dbReference type="Google" id="ProtNLM"/>
    </source>
</evidence>
<evidence type="ECO:0000256" key="6">
    <source>
        <dbReference type="ARBA" id="ARBA00023136"/>
    </source>
</evidence>
<evidence type="ECO:0000256" key="5">
    <source>
        <dbReference type="ARBA" id="ARBA00022989"/>
    </source>
</evidence>
<feature type="transmembrane region" description="Helical" evidence="7">
    <location>
        <begin position="320"/>
        <end position="343"/>
    </location>
</feature>
<feature type="domain" description="MacB-like periplasmic core" evidence="9">
    <location>
        <begin position="16"/>
        <end position="237"/>
    </location>
</feature>
<dbReference type="InterPro" id="IPR003838">
    <property type="entry name" value="ABC3_permease_C"/>
</dbReference>
<proteinExistence type="inferred from homology"/>
<evidence type="ECO:0000259" key="9">
    <source>
        <dbReference type="Pfam" id="PF12704"/>
    </source>
</evidence>
<dbReference type="PANTHER" id="PTHR30489:SF0">
    <property type="entry name" value="LIPOPROTEIN-RELEASING SYSTEM TRANSMEMBRANE PROTEIN LOLE"/>
    <property type="match status" value="1"/>
</dbReference>
<evidence type="ECO:0000256" key="3">
    <source>
        <dbReference type="ARBA" id="ARBA00022475"/>
    </source>
</evidence>
<feature type="domain" description="ABC3 transporter permease C-terminal" evidence="8">
    <location>
        <begin position="272"/>
        <end position="394"/>
    </location>
</feature>
<dbReference type="InterPro" id="IPR051447">
    <property type="entry name" value="Lipoprotein-release_system"/>
</dbReference>
<dbReference type="OrthoDB" id="9770036at2"/>
<evidence type="ECO:0000256" key="7">
    <source>
        <dbReference type="SAM" id="Phobius"/>
    </source>
</evidence>
<protein>
    <recommendedName>
        <fullName evidence="11">ABC3 transporter permease protein domain-containing protein</fullName>
    </recommendedName>
</protein>
<evidence type="ECO:0000313" key="10">
    <source>
        <dbReference type="EMBL" id="AAZ47131.1"/>
    </source>
</evidence>
<evidence type="ECO:0000256" key="4">
    <source>
        <dbReference type="ARBA" id="ARBA00022692"/>
    </source>
</evidence>
<evidence type="ECO:0000259" key="8">
    <source>
        <dbReference type="Pfam" id="PF02687"/>
    </source>
</evidence>
<dbReference type="STRING" id="159087.Daro_2395"/>
<dbReference type="GO" id="GO:0098797">
    <property type="term" value="C:plasma membrane protein complex"/>
    <property type="evidence" value="ECO:0007669"/>
    <property type="project" value="TreeGrafter"/>
</dbReference>
<dbReference type="Pfam" id="PF02687">
    <property type="entry name" value="FtsX"/>
    <property type="match status" value="1"/>
</dbReference>
<dbReference type="HOGENOM" id="CLU_000604_8_6_4"/>
<dbReference type="PANTHER" id="PTHR30489">
    <property type="entry name" value="LIPOPROTEIN-RELEASING SYSTEM TRANSMEMBRANE PROTEIN LOLE"/>
    <property type="match status" value="1"/>
</dbReference>
<dbReference type="InterPro" id="IPR025857">
    <property type="entry name" value="MacB_PCD"/>
</dbReference>
<feature type="transmembrane region" description="Helical" evidence="7">
    <location>
        <begin position="12"/>
        <end position="37"/>
    </location>
</feature>
<keyword evidence="3" id="KW-1003">Cell membrane</keyword>
<dbReference type="AlphaFoldDB" id="Q47DF0"/>
<dbReference type="eggNOG" id="COG4591">
    <property type="taxonomic scope" value="Bacteria"/>
</dbReference>
<accession>Q47DF0</accession>
<evidence type="ECO:0000256" key="1">
    <source>
        <dbReference type="ARBA" id="ARBA00004651"/>
    </source>
</evidence>
<reference evidence="10" key="1">
    <citation type="submission" date="2005-08" db="EMBL/GenBank/DDBJ databases">
        <title>Complete sequence of Dechloromonas aromatica RCB.</title>
        <authorList>
            <person name="Salinero K.K."/>
            <person name="Copeland A."/>
            <person name="Lucas S."/>
            <person name="Lapidus A."/>
            <person name="Barry K."/>
            <person name="Detter J.C."/>
            <person name="Glavina T."/>
            <person name="Hammon N."/>
            <person name="Israni S."/>
            <person name="Pitluck S."/>
            <person name="Di Bartolo G."/>
            <person name="Trong S."/>
            <person name="Schmutz J."/>
            <person name="Larimer F."/>
            <person name="Land M."/>
            <person name="Ivanova N."/>
            <person name="Richardson P."/>
        </authorList>
    </citation>
    <scope>NUCLEOTIDE SEQUENCE</scope>
    <source>
        <strain evidence="10">RCB</strain>
    </source>
</reference>
<name>Q47DF0_DECAR</name>
<sequence>MIKLAFRNIFRQYIRTAITLAAIVFGVVGLILGGGFVRDIFFQLGEALIHSQSGHLQVVKTGYFTYGSRSPEKFLITDSSSLKRELAKIPEIQEVLERVSFTGLLNNGKTDWPIVADGVEPDGEARLGSFMQIVEGRQLTHKDNFGVTVGQGIAKALNLKPGDRVSLLVNTPEGALNTMELNIVGIFQSFSKDYDARFIRLPLPAAQELLGSNGINSLVISLKQTSDTETVSLKLKAILNPDQYESRTWIQLNDFYEKTVALYEQQFGFLQLIILTMVLLSVANSVSMSIFERTGEFGTIMAIGSRPIDVIKMLITESALLGLIGSGLGVVLGIAAALLISSIGIPMPPPPNANLGYMATIQLAPIDILISFAIGFLATTLACLWPGIRVTKLPVIDALRQNQI</sequence>
<feature type="transmembrane region" description="Helical" evidence="7">
    <location>
        <begin position="363"/>
        <end position="385"/>
    </location>
</feature>
<dbReference type="KEGG" id="dar:Daro_2395"/>
<organism evidence="10">
    <name type="scientific">Dechloromonas aromatica (strain RCB)</name>
    <dbReference type="NCBI Taxonomy" id="159087"/>
    <lineage>
        <taxon>Bacteria</taxon>
        <taxon>Pseudomonadati</taxon>
        <taxon>Pseudomonadota</taxon>
        <taxon>Betaproteobacteria</taxon>
        <taxon>Rhodocyclales</taxon>
        <taxon>Azonexaceae</taxon>
        <taxon>Dechloromonas</taxon>
    </lineage>
</organism>
<comment type="subcellular location">
    <subcellularLocation>
        <location evidence="1">Cell membrane</location>
        <topology evidence="1">Multi-pass membrane protein</topology>
    </subcellularLocation>
</comment>
<keyword evidence="5 7" id="KW-1133">Transmembrane helix</keyword>
<keyword evidence="6 7" id="KW-0472">Membrane</keyword>
<comment type="similarity">
    <text evidence="2">Belongs to the ABC-4 integral membrane protein family. LolC/E subfamily.</text>
</comment>
<dbReference type="GO" id="GO:0044874">
    <property type="term" value="P:lipoprotein localization to outer membrane"/>
    <property type="evidence" value="ECO:0007669"/>
    <property type="project" value="TreeGrafter"/>
</dbReference>
<evidence type="ECO:0000256" key="2">
    <source>
        <dbReference type="ARBA" id="ARBA00005236"/>
    </source>
</evidence>
<dbReference type="Pfam" id="PF12704">
    <property type="entry name" value="MacB_PCD"/>
    <property type="match status" value="1"/>
</dbReference>
<keyword evidence="4 7" id="KW-0812">Transmembrane</keyword>